<comment type="caution">
    <text evidence="3">The sequence shown here is derived from an EMBL/GenBank/DDBJ whole genome shotgun (WGS) entry which is preliminary data.</text>
</comment>
<reference evidence="3 4" key="1">
    <citation type="journal article" date="2017" name="Gigascience">
        <title>Genome sequence of the small brown planthopper, Laodelphax striatellus.</title>
        <authorList>
            <person name="Zhu J."/>
            <person name="Jiang F."/>
            <person name="Wang X."/>
            <person name="Yang P."/>
            <person name="Bao Y."/>
            <person name="Zhao W."/>
            <person name="Wang W."/>
            <person name="Lu H."/>
            <person name="Wang Q."/>
            <person name="Cui N."/>
            <person name="Li J."/>
            <person name="Chen X."/>
            <person name="Luo L."/>
            <person name="Yu J."/>
            <person name="Kang L."/>
            <person name="Cui F."/>
        </authorList>
    </citation>
    <scope>NUCLEOTIDE SEQUENCE [LARGE SCALE GENOMIC DNA]</scope>
    <source>
        <strain evidence="3">Lst14</strain>
    </source>
</reference>
<dbReference type="Proteomes" id="UP000291343">
    <property type="component" value="Unassembled WGS sequence"/>
</dbReference>
<keyword evidence="2" id="KW-0812">Transmembrane</keyword>
<accession>A0A482XLG1</accession>
<feature type="transmembrane region" description="Helical" evidence="2">
    <location>
        <begin position="305"/>
        <end position="327"/>
    </location>
</feature>
<feature type="transmembrane region" description="Helical" evidence="2">
    <location>
        <begin position="277"/>
        <end position="299"/>
    </location>
</feature>
<sequence length="407" mass="43962">MVLDGSYDSLHLSHGNLRLHPRLMTSPTPPTTPPMTIYPDSIISDLQKPHHINQDDEKRGSGPLTPTTETLLGNSMYKAAVTRQMSTGRPRGYSESRRGSGAAAAVRSRTLSQSSSVHSGRGSNRRYTDAATLGSRPLYRDDIFYAGSVNKLPHYNSLISGLEYTLSVTRLPTWNDVHEETERSWPVRCPEAVRRALATLLDTSVLVSPTFLLLAISSSITMMGFFVPFMFITDRAINLGRMDAGTATLLISAIGVTNTVGRVVCGLVTSTLPGVSALLINNVALTLGGLATICSGYSLSTVYQFTYAGIFGLAISCFASLRSILIVDLIGLEKLTNAFGLLLLFQGLAAVVGAPLAGLLTDLMGSYNASFYFSGTLILVSGIMCYPLNRVNAWEKQRQRQQSPKVV</sequence>
<keyword evidence="2" id="KW-1133">Transmembrane helix</keyword>
<dbReference type="PANTHER" id="PTHR11360">
    <property type="entry name" value="MONOCARBOXYLATE TRANSPORTER"/>
    <property type="match status" value="1"/>
</dbReference>
<name>A0A482XLG1_LAOST</name>
<dbReference type="Pfam" id="PF07690">
    <property type="entry name" value="MFS_1"/>
    <property type="match status" value="1"/>
</dbReference>
<feature type="transmembrane region" description="Helical" evidence="2">
    <location>
        <begin position="369"/>
        <end position="388"/>
    </location>
</feature>
<dbReference type="SUPFAM" id="SSF103473">
    <property type="entry name" value="MFS general substrate transporter"/>
    <property type="match status" value="1"/>
</dbReference>
<dbReference type="InParanoid" id="A0A482XLG1"/>
<gene>
    <name evidence="3" type="ORF">LSTR_LSTR011766</name>
</gene>
<feature type="transmembrane region" description="Helical" evidence="2">
    <location>
        <begin position="339"/>
        <end position="357"/>
    </location>
</feature>
<evidence type="ECO:0000256" key="1">
    <source>
        <dbReference type="SAM" id="MobiDB-lite"/>
    </source>
</evidence>
<protein>
    <recommendedName>
        <fullName evidence="5">Major facilitator superfamily (MFS) profile domain-containing protein</fullName>
    </recommendedName>
</protein>
<evidence type="ECO:0008006" key="5">
    <source>
        <dbReference type="Google" id="ProtNLM"/>
    </source>
</evidence>
<dbReference type="SMR" id="A0A482XLG1"/>
<feature type="region of interest" description="Disordered" evidence="1">
    <location>
        <begin position="84"/>
        <end position="129"/>
    </location>
</feature>
<dbReference type="InterPro" id="IPR011701">
    <property type="entry name" value="MFS"/>
</dbReference>
<dbReference type="GO" id="GO:0008028">
    <property type="term" value="F:monocarboxylic acid transmembrane transporter activity"/>
    <property type="evidence" value="ECO:0007669"/>
    <property type="project" value="TreeGrafter"/>
</dbReference>
<evidence type="ECO:0000313" key="4">
    <source>
        <dbReference type="Proteomes" id="UP000291343"/>
    </source>
</evidence>
<keyword evidence="4" id="KW-1185">Reference proteome</keyword>
<dbReference type="EMBL" id="QKKF02005315">
    <property type="protein sequence ID" value="RZF46935.1"/>
    <property type="molecule type" value="Genomic_DNA"/>
</dbReference>
<feature type="transmembrane region" description="Helical" evidence="2">
    <location>
        <begin position="244"/>
        <end position="265"/>
    </location>
</feature>
<dbReference type="OrthoDB" id="6509908at2759"/>
<evidence type="ECO:0000313" key="3">
    <source>
        <dbReference type="EMBL" id="RZF46935.1"/>
    </source>
</evidence>
<evidence type="ECO:0000256" key="2">
    <source>
        <dbReference type="SAM" id="Phobius"/>
    </source>
</evidence>
<organism evidence="3 4">
    <name type="scientific">Laodelphax striatellus</name>
    <name type="common">Small brown planthopper</name>
    <name type="synonym">Delphax striatella</name>
    <dbReference type="NCBI Taxonomy" id="195883"/>
    <lineage>
        <taxon>Eukaryota</taxon>
        <taxon>Metazoa</taxon>
        <taxon>Ecdysozoa</taxon>
        <taxon>Arthropoda</taxon>
        <taxon>Hexapoda</taxon>
        <taxon>Insecta</taxon>
        <taxon>Pterygota</taxon>
        <taxon>Neoptera</taxon>
        <taxon>Paraneoptera</taxon>
        <taxon>Hemiptera</taxon>
        <taxon>Auchenorrhyncha</taxon>
        <taxon>Fulgoroidea</taxon>
        <taxon>Delphacidae</taxon>
        <taxon>Criomorphinae</taxon>
        <taxon>Laodelphax</taxon>
    </lineage>
</organism>
<keyword evidence="2" id="KW-0472">Membrane</keyword>
<proteinExistence type="predicted"/>
<dbReference type="Gene3D" id="1.20.1250.20">
    <property type="entry name" value="MFS general substrate transporter like domains"/>
    <property type="match status" value="1"/>
</dbReference>
<dbReference type="AlphaFoldDB" id="A0A482XLG1"/>
<feature type="transmembrane region" description="Helical" evidence="2">
    <location>
        <begin position="211"/>
        <end position="232"/>
    </location>
</feature>
<feature type="compositionally biased region" description="Low complexity" evidence="1">
    <location>
        <begin position="99"/>
        <end position="122"/>
    </location>
</feature>
<dbReference type="PANTHER" id="PTHR11360:SF238">
    <property type="entry name" value="SD10469P"/>
    <property type="match status" value="1"/>
</dbReference>
<dbReference type="InterPro" id="IPR050327">
    <property type="entry name" value="Proton-linked_MCT"/>
</dbReference>
<dbReference type="InterPro" id="IPR036259">
    <property type="entry name" value="MFS_trans_sf"/>
</dbReference>
<dbReference type="STRING" id="195883.A0A482XLG1"/>